<evidence type="ECO:0000256" key="1">
    <source>
        <dbReference type="ARBA" id="ARBA00004123"/>
    </source>
</evidence>
<evidence type="ECO:0000259" key="4">
    <source>
        <dbReference type="PROSITE" id="PS50090"/>
    </source>
</evidence>
<feature type="compositionally biased region" description="Polar residues" evidence="3">
    <location>
        <begin position="312"/>
        <end position="326"/>
    </location>
</feature>
<feature type="domain" description="Myb-like" evidence="4">
    <location>
        <begin position="193"/>
        <end position="242"/>
    </location>
</feature>
<dbReference type="InterPro" id="IPR017930">
    <property type="entry name" value="Myb_dom"/>
</dbReference>
<feature type="compositionally biased region" description="Polar residues" evidence="3">
    <location>
        <begin position="172"/>
        <end position="190"/>
    </location>
</feature>
<gene>
    <name evidence="6" type="ORF">ILEXP_LOCUS32676</name>
</gene>
<comment type="subcellular location">
    <subcellularLocation>
        <location evidence="1">Nucleus</location>
    </subcellularLocation>
</comment>
<dbReference type="SMART" id="SM00717">
    <property type="entry name" value="SANT"/>
    <property type="match status" value="1"/>
</dbReference>
<evidence type="ECO:0000256" key="3">
    <source>
        <dbReference type="SAM" id="MobiDB-lite"/>
    </source>
</evidence>
<dbReference type="InterPro" id="IPR009057">
    <property type="entry name" value="Homeodomain-like_sf"/>
</dbReference>
<accession>A0ABC8T2M0</accession>
<dbReference type="Pfam" id="PF00249">
    <property type="entry name" value="Myb_DNA-binding"/>
    <property type="match status" value="1"/>
</dbReference>
<dbReference type="EMBL" id="CAUOFW020004058">
    <property type="protein sequence ID" value="CAK9163625.1"/>
    <property type="molecule type" value="Genomic_DNA"/>
</dbReference>
<feature type="region of interest" description="Disordered" evidence="3">
    <location>
        <begin position="172"/>
        <end position="200"/>
    </location>
</feature>
<keyword evidence="2" id="KW-0539">Nucleus</keyword>
<protein>
    <submittedName>
        <fullName evidence="6">Uncharacterized protein</fullName>
    </submittedName>
</protein>
<keyword evidence="7" id="KW-1185">Reference proteome</keyword>
<feature type="domain" description="HTH myb-type" evidence="5">
    <location>
        <begin position="195"/>
        <end position="250"/>
    </location>
</feature>
<dbReference type="GO" id="GO:0005634">
    <property type="term" value="C:nucleus"/>
    <property type="evidence" value="ECO:0007669"/>
    <property type="project" value="UniProtKB-SubCell"/>
</dbReference>
<proteinExistence type="predicted"/>
<feature type="region of interest" description="Disordered" evidence="3">
    <location>
        <begin position="292"/>
        <end position="357"/>
    </location>
</feature>
<feature type="compositionally biased region" description="Polar residues" evidence="3">
    <location>
        <begin position="292"/>
        <end position="305"/>
    </location>
</feature>
<organism evidence="6 7">
    <name type="scientific">Ilex paraguariensis</name>
    <name type="common">yerba mate</name>
    <dbReference type="NCBI Taxonomy" id="185542"/>
    <lineage>
        <taxon>Eukaryota</taxon>
        <taxon>Viridiplantae</taxon>
        <taxon>Streptophyta</taxon>
        <taxon>Embryophyta</taxon>
        <taxon>Tracheophyta</taxon>
        <taxon>Spermatophyta</taxon>
        <taxon>Magnoliopsida</taxon>
        <taxon>eudicotyledons</taxon>
        <taxon>Gunneridae</taxon>
        <taxon>Pentapetalae</taxon>
        <taxon>asterids</taxon>
        <taxon>campanulids</taxon>
        <taxon>Aquifoliales</taxon>
        <taxon>Aquifoliaceae</taxon>
        <taxon>Ilex</taxon>
    </lineage>
</organism>
<dbReference type="InterPro" id="IPR001005">
    <property type="entry name" value="SANT/Myb"/>
</dbReference>
<evidence type="ECO:0000256" key="2">
    <source>
        <dbReference type="ARBA" id="ARBA00023242"/>
    </source>
</evidence>
<comment type="caution">
    <text evidence="6">The sequence shown here is derived from an EMBL/GenBank/DDBJ whole genome shotgun (WGS) entry which is preliminary data.</text>
</comment>
<dbReference type="SUPFAM" id="SSF46689">
    <property type="entry name" value="Homeodomain-like"/>
    <property type="match status" value="1"/>
</dbReference>
<dbReference type="PROSITE" id="PS51294">
    <property type="entry name" value="HTH_MYB"/>
    <property type="match status" value="1"/>
</dbReference>
<name>A0ABC8T2M0_9AQUA</name>
<sequence>MVEMSKKHKKGSISEEDMSILLQRYSPMTVLALLQEVAQVPGVKIDWNSLVKKTATGISNAREYQMLWRHLAYRDSLLDVLKDGAEPLDNDSDLEYELEALPAVSSEASAEAAACVKVLIASGMPIGSTIEAPLTINIPNGQSSRVPSDNSQVASFKQGTIITVPVSVQKQPLPTLTSGEGLDTNGSASGSLPARRKRKPWSEAEDLELIAAVQKCGEGNWANILKGDFKSDRTASQLSQRWAIIRKRQGNMNIGGGSQLSEAQLAARRAVSLALNMPMGDNLKATSISMAGTNSHITPSNSVQHTAGEASSVGSQSQHPPQQDSVQPVALRTGTSGPLSKSRVPPKKPSPKSNLSPDSLVKAAAVAAGARIATPSDAASLLKAAQAKNAVHIIPGGGSLMKSSVAGNGNPLPPNVHYIRTGLAATHSTYSNVPPNASRAGGTLQVQVPALKPAALTVQLNPTSTAPELNASSEVINAATFISTIELEVNTAEDVMLGSGNELKEDRDAVAGCAPTQLVQEDQVAFSGNALTEQVQEDQASFSGNAPDEQVQESESSVLGYALKEHIQEDQASFLSKNPNTLVIENQTTLPISEAMLKSQKDFAAESICSSCADTAGNGHMIMIGNQVVAEYKSTNDDTMMDFPGEDASENQSAVKNICGNEIVNGEQEELTSMVVDECDEKVELPCKSAAGPQTVEEEK</sequence>
<dbReference type="PANTHER" id="PTHR47206:SF1">
    <property type="entry name" value="HOMEODOMAIN-LIKE SUPERFAMILY PROTEIN"/>
    <property type="match status" value="1"/>
</dbReference>
<evidence type="ECO:0000313" key="6">
    <source>
        <dbReference type="EMBL" id="CAK9163625.1"/>
    </source>
</evidence>
<dbReference type="Proteomes" id="UP001642360">
    <property type="component" value="Unassembled WGS sequence"/>
</dbReference>
<dbReference type="PROSITE" id="PS50090">
    <property type="entry name" value="MYB_LIKE"/>
    <property type="match status" value="1"/>
</dbReference>
<evidence type="ECO:0000313" key="7">
    <source>
        <dbReference type="Proteomes" id="UP001642360"/>
    </source>
</evidence>
<reference evidence="6 7" key="1">
    <citation type="submission" date="2024-02" db="EMBL/GenBank/DDBJ databases">
        <authorList>
            <person name="Vignale AGUSTIN F."/>
            <person name="Sosa J E."/>
            <person name="Modenutti C."/>
        </authorList>
    </citation>
    <scope>NUCLEOTIDE SEQUENCE [LARGE SCALE GENOMIC DNA]</scope>
</reference>
<dbReference type="Gene3D" id="1.10.10.60">
    <property type="entry name" value="Homeodomain-like"/>
    <property type="match status" value="1"/>
</dbReference>
<dbReference type="CDD" id="cd11660">
    <property type="entry name" value="SANT_TRF"/>
    <property type="match status" value="1"/>
</dbReference>
<dbReference type="AlphaFoldDB" id="A0ABC8T2M0"/>
<dbReference type="PANTHER" id="PTHR47206">
    <property type="entry name" value="HOMEODOMAIN-LIKE SUPERFAMILY PROTEIN"/>
    <property type="match status" value="1"/>
</dbReference>
<evidence type="ECO:0000259" key="5">
    <source>
        <dbReference type="PROSITE" id="PS51294"/>
    </source>
</evidence>